<dbReference type="RefSeq" id="WP_005203161.1">
    <property type="nucleotide sequence ID" value="NZ_LQYE01000010.1"/>
</dbReference>
<dbReference type="InterPro" id="IPR011008">
    <property type="entry name" value="Dimeric_a/b-barrel"/>
</dbReference>
<dbReference type="AlphaFoldDB" id="A0A179VD16"/>
<reference evidence="1 2" key="1">
    <citation type="submission" date="2016-01" db="EMBL/GenBank/DDBJ databases">
        <title>Mycobacterium immunogenum strain CD11_6 genome sequencing and assembly.</title>
        <authorList>
            <person name="Kaur G."/>
            <person name="Nair G.R."/>
            <person name="Mayilraj S."/>
        </authorList>
    </citation>
    <scope>NUCLEOTIDE SEQUENCE [LARGE SCALE GENOMIC DNA]</scope>
    <source>
        <strain evidence="1 2">CD11-6</strain>
    </source>
</reference>
<keyword evidence="1" id="KW-0560">Oxidoreductase</keyword>
<evidence type="ECO:0000313" key="1">
    <source>
        <dbReference type="EMBL" id="OAT69042.1"/>
    </source>
</evidence>
<comment type="caution">
    <text evidence="1">The sequence shown here is derived from an EMBL/GenBank/DDBJ whole genome shotgun (WGS) entry which is preliminary data.</text>
</comment>
<proteinExistence type="predicted"/>
<keyword evidence="1" id="KW-0503">Monooxygenase</keyword>
<sequence>MATTKVSKALLVRLEALPGREDEVRDFLNQGLSIVEGEPKTVRWFAIQFGPSSFGIFDAFPDDDGRQAHLSGEVAKALGEKTGELFEEPVIEQLDVVGEKQPA</sequence>
<dbReference type="GO" id="GO:0004497">
    <property type="term" value="F:monooxygenase activity"/>
    <property type="evidence" value="ECO:0007669"/>
    <property type="project" value="UniProtKB-KW"/>
</dbReference>
<dbReference type="EMBL" id="LQYE01000010">
    <property type="protein sequence ID" value="OAT69042.1"/>
    <property type="molecule type" value="Genomic_DNA"/>
</dbReference>
<dbReference type="Gene3D" id="3.30.70.100">
    <property type="match status" value="1"/>
</dbReference>
<protein>
    <submittedName>
        <fullName evidence="1">Antibiotic biosynthesis monooxygenase</fullName>
    </submittedName>
</protein>
<dbReference type="Proteomes" id="UP000186919">
    <property type="component" value="Unassembled WGS sequence"/>
</dbReference>
<accession>A0A179VD16</accession>
<gene>
    <name evidence="1" type="ORF">AWB85_23230</name>
</gene>
<dbReference type="SUPFAM" id="SSF54909">
    <property type="entry name" value="Dimeric alpha+beta barrel"/>
    <property type="match status" value="1"/>
</dbReference>
<organism evidence="1 2">
    <name type="scientific">Mycobacteroides immunogenum</name>
    <dbReference type="NCBI Taxonomy" id="83262"/>
    <lineage>
        <taxon>Bacteria</taxon>
        <taxon>Bacillati</taxon>
        <taxon>Actinomycetota</taxon>
        <taxon>Actinomycetes</taxon>
        <taxon>Mycobacteriales</taxon>
        <taxon>Mycobacteriaceae</taxon>
        <taxon>Mycobacteroides</taxon>
    </lineage>
</organism>
<name>A0A179VD16_9MYCO</name>
<evidence type="ECO:0000313" key="2">
    <source>
        <dbReference type="Proteomes" id="UP000186919"/>
    </source>
</evidence>